<dbReference type="Proteomes" id="UP000548476">
    <property type="component" value="Unassembled WGS sequence"/>
</dbReference>
<protein>
    <submittedName>
        <fullName evidence="1">Uncharacterized protein</fullName>
    </submittedName>
</protein>
<sequence>MKSRLKHDATREAINAIDSLESLQARARELLRSYIQGDQLSDVCSAREAGFHLKNSVDDIVRQLCQLADAEVASRALRAEAEAGQ</sequence>
<accession>A0A841FGW4</accession>
<proteinExistence type="predicted"/>
<dbReference type="EMBL" id="JACHGT010000006">
    <property type="protein sequence ID" value="MBB6035466.1"/>
    <property type="molecule type" value="Genomic_DNA"/>
</dbReference>
<dbReference type="RefSeq" id="WP_184788314.1">
    <property type="nucleotide sequence ID" value="NZ_BONT01000002.1"/>
</dbReference>
<comment type="caution">
    <text evidence="1">The sequence shown here is derived from an EMBL/GenBank/DDBJ whole genome shotgun (WGS) entry which is preliminary data.</text>
</comment>
<gene>
    <name evidence="1" type="ORF">HNR73_003323</name>
</gene>
<evidence type="ECO:0000313" key="1">
    <source>
        <dbReference type="EMBL" id="MBB6035466.1"/>
    </source>
</evidence>
<keyword evidence="2" id="KW-1185">Reference proteome</keyword>
<evidence type="ECO:0000313" key="2">
    <source>
        <dbReference type="Proteomes" id="UP000548476"/>
    </source>
</evidence>
<name>A0A841FGW4_9ACTN</name>
<reference evidence="1 2" key="1">
    <citation type="submission" date="2020-08" db="EMBL/GenBank/DDBJ databases">
        <title>Genomic Encyclopedia of Type Strains, Phase IV (KMG-IV): sequencing the most valuable type-strain genomes for metagenomic binning, comparative biology and taxonomic classification.</title>
        <authorList>
            <person name="Goeker M."/>
        </authorList>
    </citation>
    <scope>NUCLEOTIDE SEQUENCE [LARGE SCALE GENOMIC DNA]</scope>
    <source>
        <strain evidence="1 2">YIM 65646</strain>
    </source>
</reference>
<dbReference type="AlphaFoldDB" id="A0A841FGW4"/>
<organism evidence="1 2">
    <name type="scientific">Phytomonospora endophytica</name>
    <dbReference type="NCBI Taxonomy" id="714109"/>
    <lineage>
        <taxon>Bacteria</taxon>
        <taxon>Bacillati</taxon>
        <taxon>Actinomycetota</taxon>
        <taxon>Actinomycetes</taxon>
        <taxon>Micromonosporales</taxon>
        <taxon>Micromonosporaceae</taxon>
        <taxon>Phytomonospora</taxon>
    </lineage>
</organism>